<evidence type="ECO:0000256" key="7">
    <source>
        <dbReference type="ARBA" id="ARBA00023242"/>
    </source>
</evidence>
<evidence type="ECO:0000256" key="4">
    <source>
        <dbReference type="ARBA" id="ARBA00022722"/>
    </source>
</evidence>
<evidence type="ECO:0000313" key="10">
    <source>
        <dbReference type="Proteomes" id="UP000281406"/>
    </source>
</evidence>
<feature type="domain" description="DDE Tnp4" evidence="8">
    <location>
        <begin position="351"/>
        <end position="496"/>
    </location>
</feature>
<keyword evidence="7" id="KW-0539">Nucleus</keyword>
<dbReference type="PANTHER" id="PTHR22930:SF267">
    <property type="entry name" value="NUCLEASE HARBI1-RELATED"/>
    <property type="match status" value="1"/>
</dbReference>
<dbReference type="InterPro" id="IPR027806">
    <property type="entry name" value="HARBI1_dom"/>
</dbReference>
<comment type="cofactor">
    <cofactor evidence="1">
        <name>a divalent metal cation</name>
        <dbReference type="ChEBI" id="CHEBI:60240"/>
    </cofactor>
</comment>
<evidence type="ECO:0000256" key="2">
    <source>
        <dbReference type="ARBA" id="ARBA00004123"/>
    </source>
</evidence>
<feature type="domain" description="DDE Tnp4" evidence="8">
    <location>
        <begin position="8"/>
        <end position="153"/>
    </location>
</feature>
<keyword evidence="5" id="KW-0479">Metal-binding</keyword>
<dbReference type="GO" id="GO:0005634">
    <property type="term" value="C:nucleus"/>
    <property type="evidence" value="ECO:0007669"/>
    <property type="project" value="UniProtKB-SubCell"/>
</dbReference>
<proteinExistence type="inferred from homology"/>
<evidence type="ECO:0000256" key="5">
    <source>
        <dbReference type="ARBA" id="ARBA00022723"/>
    </source>
</evidence>
<keyword evidence="10" id="KW-1185">Reference proteome</keyword>
<name>A0A3N0YQD9_ANAGA</name>
<dbReference type="PANTHER" id="PTHR22930">
    <property type="match status" value="1"/>
</dbReference>
<evidence type="ECO:0000256" key="1">
    <source>
        <dbReference type="ARBA" id="ARBA00001968"/>
    </source>
</evidence>
<evidence type="ECO:0000256" key="6">
    <source>
        <dbReference type="ARBA" id="ARBA00022801"/>
    </source>
</evidence>
<reference evidence="9 10" key="1">
    <citation type="submission" date="2018-10" db="EMBL/GenBank/DDBJ databases">
        <title>Genome assembly for a Yunnan-Guizhou Plateau 3E fish, Anabarilius grahami (Regan), and its evolutionary and genetic applications.</title>
        <authorList>
            <person name="Jiang W."/>
        </authorList>
    </citation>
    <scope>NUCLEOTIDE SEQUENCE [LARGE SCALE GENOMIC DNA]</scope>
    <source>
        <strain evidence="9">AG-KIZ</strain>
        <tissue evidence="9">Muscle</tissue>
    </source>
</reference>
<evidence type="ECO:0000259" key="8">
    <source>
        <dbReference type="Pfam" id="PF13359"/>
    </source>
</evidence>
<sequence>MPNTIGVIDCTHVHIQAPHERDWEFINRKGPPNIQLVGDADLIITNCVVKWPGSVHDARILRESALYRELQTNRPDGIILGDSAYPLLPWLMTPFLAATTPAQARFNTAHCKTRCAIERINGVLKRRFACLNYLRVEPQGACNIILACIVLHNIATRRNVPLCDDVYDAPEPVEESDQPLAFCQNEGLTGRIPFSEDLERGTDMAGIVPRYHRFGGRGYRQRVYVERAQPLEQYKTEELYARFRFGNADIKYIADLVRPKLQRKTRRSHSLSVEEQVLIGLRFYTSGTFYQVVGDNIGVDKSTVNDVVKAVSIALASLVNQFVSLPKDVQIAQTKHKFFLLGNMPNTIGVIDCTHVHIQAPHERDWEFINRKGPPNIQLVGDADLIITNCVVKWPGSVHDARILRESALYRELQTNRPDGIILGDSAYPLLPWLMTPFLAATTPAQARFNTAHCKTRCAIERLNGVLKRRFACLNYLRVEPQGACNIILACVVLHNIATRRNVPLCDDVYDAPEPVEEPDQPLAFCQNEGLTGRIVRDAIVRHYF</sequence>
<dbReference type="GO" id="GO:0016787">
    <property type="term" value="F:hydrolase activity"/>
    <property type="evidence" value="ECO:0007669"/>
    <property type="project" value="UniProtKB-KW"/>
</dbReference>
<dbReference type="GO" id="GO:0046872">
    <property type="term" value="F:metal ion binding"/>
    <property type="evidence" value="ECO:0007669"/>
    <property type="project" value="UniProtKB-KW"/>
</dbReference>
<dbReference type="EMBL" id="RJVU01032536">
    <property type="protein sequence ID" value="ROL48200.1"/>
    <property type="molecule type" value="Genomic_DNA"/>
</dbReference>
<dbReference type="InterPro" id="IPR045249">
    <property type="entry name" value="HARBI1-like"/>
</dbReference>
<organism evidence="9 10">
    <name type="scientific">Anabarilius grahami</name>
    <name type="common">Kanglang fish</name>
    <name type="synonym">Barilius grahami</name>
    <dbReference type="NCBI Taxonomy" id="495550"/>
    <lineage>
        <taxon>Eukaryota</taxon>
        <taxon>Metazoa</taxon>
        <taxon>Chordata</taxon>
        <taxon>Craniata</taxon>
        <taxon>Vertebrata</taxon>
        <taxon>Euteleostomi</taxon>
        <taxon>Actinopterygii</taxon>
        <taxon>Neopterygii</taxon>
        <taxon>Teleostei</taxon>
        <taxon>Ostariophysi</taxon>
        <taxon>Cypriniformes</taxon>
        <taxon>Xenocyprididae</taxon>
        <taxon>Xenocypridinae</taxon>
        <taxon>Xenocypridinae incertae sedis</taxon>
        <taxon>Anabarilius</taxon>
    </lineage>
</organism>
<comment type="similarity">
    <text evidence="3">Belongs to the HARBI1 family.</text>
</comment>
<dbReference type="Proteomes" id="UP000281406">
    <property type="component" value="Unassembled WGS sequence"/>
</dbReference>
<dbReference type="GO" id="GO:0004518">
    <property type="term" value="F:nuclease activity"/>
    <property type="evidence" value="ECO:0007669"/>
    <property type="project" value="UniProtKB-KW"/>
</dbReference>
<evidence type="ECO:0000313" key="9">
    <source>
        <dbReference type="EMBL" id="ROL48200.1"/>
    </source>
</evidence>
<comment type="subcellular location">
    <subcellularLocation>
        <location evidence="2">Nucleus</location>
    </subcellularLocation>
</comment>
<protein>
    <submittedName>
        <fullName evidence="9">Protein ALP1-like</fullName>
    </submittedName>
</protein>
<keyword evidence="4" id="KW-0540">Nuclease</keyword>
<evidence type="ECO:0000256" key="3">
    <source>
        <dbReference type="ARBA" id="ARBA00006958"/>
    </source>
</evidence>
<dbReference type="AlphaFoldDB" id="A0A3N0YQD9"/>
<dbReference type="OrthoDB" id="2415966at2759"/>
<comment type="caution">
    <text evidence="9">The sequence shown here is derived from an EMBL/GenBank/DDBJ whole genome shotgun (WGS) entry which is preliminary data.</text>
</comment>
<accession>A0A3N0YQD9</accession>
<keyword evidence="6" id="KW-0378">Hydrolase</keyword>
<gene>
    <name evidence="9" type="ORF">DPX16_0930</name>
</gene>
<dbReference type="Pfam" id="PF13359">
    <property type="entry name" value="DDE_Tnp_4"/>
    <property type="match status" value="2"/>
</dbReference>